<dbReference type="FunCoup" id="A0A165I2F7">
    <property type="interactions" value="42"/>
</dbReference>
<keyword evidence="3" id="KW-0812">Transmembrane</keyword>
<evidence type="ECO:0000256" key="1">
    <source>
        <dbReference type="ARBA" id="ARBA00004141"/>
    </source>
</evidence>
<comment type="similarity">
    <text evidence="2">Belongs to the OXA1/ALB3/YidC family.</text>
</comment>
<keyword evidence="4" id="KW-1133">Transmembrane helix</keyword>
<dbReference type="InParanoid" id="A0A165I2F7"/>
<dbReference type="GO" id="GO:0005743">
    <property type="term" value="C:mitochondrial inner membrane"/>
    <property type="evidence" value="ECO:0007669"/>
    <property type="project" value="TreeGrafter"/>
</dbReference>
<proteinExistence type="inferred from homology"/>
<dbReference type="AlphaFoldDB" id="A0A165I2F7"/>
<evidence type="ECO:0000256" key="4">
    <source>
        <dbReference type="ARBA" id="ARBA00022989"/>
    </source>
</evidence>
<keyword evidence="7" id="KW-1185">Reference proteome</keyword>
<dbReference type="EMBL" id="KV427605">
    <property type="protein sequence ID" value="KZT12502.1"/>
    <property type="molecule type" value="Genomic_DNA"/>
</dbReference>
<dbReference type="GeneID" id="63827434"/>
<keyword evidence="5" id="KW-0472">Membrane</keyword>
<sequence length="317" mass="35694">MLSLRSARLAPISHVGRARKPLFRTRRTLVHSAVQELTNGFLDLAIALPIPPSLPPYSTTVILLTVASRLVITVPFSVWAKDRQWRAENIVVPQLKREMQEVHKQILQDMKVEGFQGDKDAALAEVKKRLDVASKSRKGELLKIHHCTPLPTMIIPPLTQLPMFVCFSMVLNNACQPPTVLDSESFFTLTSLAHPDPTAALPIMIGLITLANVETARWFVGAAALQRERQVARWVEQRRAKGEAVVEPRKVVQSVLRLASVFRILFATMLPGSVEIYWAASAAFGLVQSWVLEWWHARRTHVYQRSSAPLTWTHRGR</sequence>
<dbReference type="PANTHER" id="PTHR12428">
    <property type="entry name" value="OXA1"/>
    <property type="match status" value="1"/>
</dbReference>
<comment type="subcellular location">
    <subcellularLocation>
        <location evidence="1">Membrane</location>
        <topology evidence="1">Multi-pass membrane protein</topology>
    </subcellularLocation>
</comment>
<dbReference type="GO" id="GO:0032979">
    <property type="term" value="P:protein insertion into mitochondrial inner membrane from matrix"/>
    <property type="evidence" value="ECO:0007669"/>
    <property type="project" value="TreeGrafter"/>
</dbReference>
<reference evidence="6 7" key="1">
    <citation type="journal article" date="2016" name="Mol. Biol. Evol.">
        <title>Comparative Genomics of Early-Diverging Mushroom-Forming Fungi Provides Insights into the Origins of Lignocellulose Decay Capabilities.</title>
        <authorList>
            <person name="Nagy L.G."/>
            <person name="Riley R."/>
            <person name="Tritt A."/>
            <person name="Adam C."/>
            <person name="Daum C."/>
            <person name="Floudas D."/>
            <person name="Sun H."/>
            <person name="Yadav J.S."/>
            <person name="Pangilinan J."/>
            <person name="Larsson K.H."/>
            <person name="Matsuura K."/>
            <person name="Barry K."/>
            <person name="Labutti K."/>
            <person name="Kuo R."/>
            <person name="Ohm R.A."/>
            <person name="Bhattacharya S.S."/>
            <person name="Shirouzu T."/>
            <person name="Yoshinaga Y."/>
            <person name="Martin F.M."/>
            <person name="Grigoriev I.V."/>
            <person name="Hibbett D.S."/>
        </authorList>
    </citation>
    <scope>NUCLEOTIDE SEQUENCE [LARGE SCALE GENOMIC DNA]</scope>
    <source>
        <strain evidence="6 7">93-53</strain>
    </source>
</reference>
<protein>
    <submittedName>
        <fullName evidence="6">Uncharacterized protein</fullName>
    </submittedName>
</protein>
<evidence type="ECO:0000256" key="5">
    <source>
        <dbReference type="ARBA" id="ARBA00023136"/>
    </source>
</evidence>
<name>A0A165I2F7_9APHY</name>
<evidence type="ECO:0000256" key="2">
    <source>
        <dbReference type="ARBA" id="ARBA00009877"/>
    </source>
</evidence>
<dbReference type="PANTHER" id="PTHR12428:SF65">
    <property type="entry name" value="CYTOCHROME C OXIDASE ASSEMBLY PROTEIN COX18, MITOCHONDRIAL"/>
    <property type="match status" value="1"/>
</dbReference>
<dbReference type="InterPro" id="IPR001708">
    <property type="entry name" value="YidC/ALB3/OXA1/COX18"/>
</dbReference>
<dbReference type="GO" id="GO:0032977">
    <property type="term" value="F:membrane insertase activity"/>
    <property type="evidence" value="ECO:0007669"/>
    <property type="project" value="InterPro"/>
</dbReference>
<organism evidence="6 7">
    <name type="scientific">Laetiporus sulphureus 93-53</name>
    <dbReference type="NCBI Taxonomy" id="1314785"/>
    <lineage>
        <taxon>Eukaryota</taxon>
        <taxon>Fungi</taxon>
        <taxon>Dikarya</taxon>
        <taxon>Basidiomycota</taxon>
        <taxon>Agaricomycotina</taxon>
        <taxon>Agaricomycetes</taxon>
        <taxon>Polyporales</taxon>
        <taxon>Laetiporus</taxon>
    </lineage>
</organism>
<evidence type="ECO:0000313" key="7">
    <source>
        <dbReference type="Proteomes" id="UP000076871"/>
    </source>
</evidence>
<evidence type="ECO:0000256" key="3">
    <source>
        <dbReference type="ARBA" id="ARBA00022692"/>
    </source>
</evidence>
<dbReference type="RefSeq" id="XP_040770012.1">
    <property type="nucleotide sequence ID" value="XM_040910405.1"/>
</dbReference>
<dbReference type="GO" id="GO:0033617">
    <property type="term" value="P:mitochondrial respiratory chain complex IV assembly"/>
    <property type="evidence" value="ECO:0007669"/>
    <property type="project" value="TreeGrafter"/>
</dbReference>
<dbReference type="Proteomes" id="UP000076871">
    <property type="component" value="Unassembled WGS sequence"/>
</dbReference>
<evidence type="ECO:0000313" key="6">
    <source>
        <dbReference type="EMBL" id="KZT12502.1"/>
    </source>
</evidence>
<dbReference type="OrthoDB" id="2436667at2759"/>
<dbReference type="STRING" id="1314785.A0A165I2F7"/>
<accession>A0A165I2F7</accession>
<gene>
    <name evidence="6" type="ORF">LAESUDRAFT_733178</name>
</gene>